<dbReference type="Proteomes" id="UP000011859">
    <property type="component" value="Chromosome"/>
</dbReference>
<evidence type="ECO:0000259" key="2">
    <source>
        <dbReference type="Pfam" id="PF11795"/>
    </source>
</evidence>
<dbReference type="PIRSF" id="PIRSF028408">
    <property type="entry name" value="UCP028408"/>
    <property type="match status" value="1"/>
</dbReference>
<dbReference type="eggNOG" id="COG4924">
    <property type="taxonomic scope" value="Bacteria"/>
</dbReference>
<evidence type="ECO:0008006" key="5">
    <source>
        <dbReference type="Google" id="ProtNLM"/>
    </source>
</evidence>
<feature type="domain" description="Wadjet protein JetD C-terminal" evidence="1">
    <location>
        <begin position="209"/>
        <end position="386"/>
    </location>
</feature>
<feature type="domain" description="DUF3322" evidence="2">
    <location>
        <begin position="6"/>
        <end position="186"/>
    </location>
</feature>
<evidence type="ECO:0000259" key="1">
    <source>
        <dbReference type="Pfam" id="PF09983"/>
    </source>
</evidence>
<evidence type="ECO:0000313" key="4">
    <source>
        <dbReference type="Proteomes" id="UP000011859"/>
    </source>
</evidence>
<dbReference type="EMBL" id="CP003470">
    <property type="protein sequence ID" value="AGG90461.1"/>
    <property type="molecule type" value="Genomic_DNA"/>
</dbReference>
<accession>M4NSG7</accession>
<name>I4WW21_9GAMM</name>
<dbReference type="InterPro" id="IPR014544">
    <property type="entry name" value="UCP028408"/>
</dbReference>
<proteinExistence type="predicted"/>
<accession>I4WW21</accession>
<dbReference type="OrthoDB" id="322908at2"/>
<dbReference type="STRING" id="666685.R2APBS1_3398"/>
<sequence length="400" mass="45233">MIWTTPGDLKAQLARLWDRGVLPRLLVTAEPGFPLRLVLKGPASSDLADRFEVVRAWAVELAATPHVRIEWREVRHRVQGAQRLPDQVWVDTMDDALALLGRRRDAAGLSRVVAMTHAAAPLLLPWLARRPLQAIELADSWPHLIAVVQWLVEHPRPGIYLRQVDVAGVHSKFIEAHRTVLSELFDLMLPAQAVALDRTGASAFAARYGFADKPARVRMRVLDEQVRWFPCAARPDITLDAGSFASLALPIQRVFITENETNFLAFPATRGAIVIFGAGYGWDALAGAAWLKRCAIHYWGDIDTHGFAILDQLRSRFDHVSSLLMDRTTLDAHEVHWGEEHEQVLHDLPRLSPDERALFDDLRDNRIRKNLRLEQERIGFHWLTEAILGLPGMPSREVER</sequence>
<keyword evidence="4" id="KW-1185">Reference proteome</keyword>
<dbReference type="RefSeq" id="WP_007509624.1">
    <property type="nucleotide sequence ID" value="NC_020541.1"/>
</dbReference>
<protein>
    <recommendedName>
        <fullName evidence="5">DUF3322 and DUF2220 domain-containing protein</fullName>
    </recommendedName>
</protein>
<organism evidence="3 4">
    <name type="scientific">Rhodanobacter denitrificans</name>
    <dbReference type="NCBI Taxonomy" id="666685"/>
    <lineage>
        <taxon>Bacteria</taxon>
        <taxon>Pseudomonadati</taxon>
        <taxon>Pseudomonadota</taxon>
        <taxon>Gammaproteobacteria</taxon>
        <taxon>Lysobacterales</taxon>
        <taxon>Rhodanobacteraceae</taxon>
        <taxon>Rhodanobacter</taxon>
    </lineage>
</organism>
<dbReference type="InterPro" id="IPR024537">
    <property type="entry name" value="DUF3322"/>
</dbReference>
<evidence type="ECO:0000313" key="3">
    <source>
        <dbReference type="EMBL" id="AGG90461.1"/>
    </source>
</evidence>
<dbReference type="AlphaFoldDB" id="I4WW21"/>
<dbReference type="PATRIC" id="fig|666685.9.peg.1313"/>
<dbReference type="Pfam" id="PF11795">
    <property type="entry name" value="DUF3322"/>
    <property type="match status" value="1"/>
</dbReference>
<dbReference type="InterPro" id="IPR024534">
    <property type="entry name" value="JetD_C"/>
</dbReference>
<reference evidence="3 4" key="1">
    <citation type="submission" date="2012-04" db="EMBL/GenBank/DDBJ databases">
        <title>Complete genome of Rhodanobacter sp. 2APBS1.</title>
        <authorList>
            <consortium name="US DOE Joint Genome Institute"/>
            <person name="Huntemann M."/>
            <person name="Wei C.-L."/>
            <person name="Han J."/>
            <person name="Detter J.C."/>
            <person name="Han C."/>
            <person name="Tapia R."/>
            <person name="Munk A.C.C."/>
            <person name="Chen A."/>
            <person name="Krypides N."/>
            <person name="Mavromatis K."/>
            <person name="Markowitz V."/>
            <person name="Szeto E."/>
            <person name="Ivanova N."/>
            <person name="Mikhailova N."/>
            <person name="Ovchinnikova G."/>
            <person name="Pagani I."/>
            <person name="Pati A."/>
            <person name="Goodwin L."/>
            <person name="Peters L."/>
            <person name="Pitluck S."/>
            <person name="Woyke T."/>
            <person name="Prakash O."/>
            <person name="Elkins J."/>
            <person name="Brown S."/>
            <person name="Palumbo A."/>
            <person name="Hemme C."/>
            <person name="Zhou J."/>
            <person name="Watson D."/>
            <person name="Jardine P."/>
            <person name="Kostka J."/>
            <person name="Green S."/>
        </authorList>
    </citation>
    <scope>NUCLEOTIDE SEQUENCE [LARGE SCALE GENOMIC DNA]</scope>
    <source>
        <strain evidence="3 4">2APBS1</strain>
    </source>
</reference>
<dbReference type="HOGENOM" id="CLU_054007_1_0_6"/>
<gene>
    <name evidence="3" type="ORF">R2APBS1_3398</name>
</gene>
<dbReference type="KEGG" id="rhd:R2APBS1_3398"/>
<dbReference type="Pfam" id="PF09983">
    <property type="entry name" value="JetD_C"/>
    <property type="match status" value="1"/>
</dbReference>